<feature type="chain" id="PRO_5044629105" evidence="1">
    <location>
        <begin position="33"/>
        <end position="114"/>
    </location>
</feature>
<organism evidence="2">
    <name type="scientific">Mytilinidion resinicola</name>
    <dbReference type="NCBI Taxonomy" id="574789"/>
    <lineage>
        <taxon>Eukaryota</taxon>
        <taxon>Fungi</taxon>
        <taxon>Dikarya</taxon>
        <taxon>Ascomycota</taxon>
        <taxon>Pezizomycotina</taxon>
        <taxon>Dothideomycetes</taxon>
        <taxon>Pleosporomycetidae</taxon>
        <taxon>Mytilinidiales</taxon>
        <taxon>Mytilinidiaceae</taxon>
        <taxon>Mytilinidion</taxon>
    </lineage>
</organism>
<sequence>MALHWQHFHGAARSTVDLAMLVSASCLAVLTASMLPNSWPCIFRWAGAGPVDQSGVHGLNHVYVRLNSSSLRGACPLCWSLSLAGCLICWSSFLAGSFPFWDSFADILEVERKS</sequence>
<reference evidence="4" key="2">
    <citation type="submission" date="2020-04" db="EMBL/GenBank/DDBJ databases">
        <authorList>
            <consortium name="NCBI Genome Project"/>
        </authorList>
    </citation>
    <scope>NUCLEOTIDE SEQUENCE</scope>
    <source>
        <strain evidence="4">CBS 304.34</strain>
    </source>
</reference>
<name>A0A6A6YH66_9PEZI</name>
<evidence type="ECO:0000313" key="4">
    <source>
        <dbReference type="RefSeq" id="XP_033575120.1"/>
    </source>
</evidence>
<dbReference type="GeneID" id="54463378"/>
<evidence type="ECO:0000256" key="1">
    <source>
        <dbReference type="SAM" id="SignalP"/>
    </source>
</evidence>
<reference evidence="2 4" key="1">
    <citation type="journal article" date="2020" name="Stud. Mycol.">
        <title>101 Dothideomycetes genomes: a test case for predicting lifestyles and emergence of pathogens.</title>
        <authorList>
            <person name="Haridas S."/>
            <person name="Albert R."/>
            <person name="Binder M."/>
            <person name="Bloem J."/>
            <person name="Labutti K."/>
            <person name="Salamov A."/>
            <person name="Andreopoulos B."/>
            <person name="Baker S."/>
            <person name="Barry K."/>
            <person name="Bills G."/>
            <person name="Bluhm B."/>
            <person name="Cannon C."/>
            <person name="Castanera R."/>
            <person name="Culley D."/>
            <person name="Daum C."/>
            <person name="Ezra D."/>
            <person name="Gonzalez J."/>
            <person name="Henrissat B."/>
            <person name="Kuo A."/>
            <person name="Liang C."/>
            <person name="Lipzen A."/>
            <person name="Lutzoni F."/>
            <person name="Magnuson J."/>
            <person name="Mondo S."/>
            <person name="Nolan M."/>
            <person name="Ohm R."/>
            <person name="Pangilinan J."/>
            <person name="Park H.-J."/>
            <person name="Ramirez L."/>
            <person name="Alfaro M."/>
            <person name="Sun H."/>
            <person name="Tritt A."/>
            <person name="Yoshinaga Y."/>
            <person name="Zwiers L.-H."/>
            <person name="Turgeon B."/>
            <person name="Goodwin S."/>
            <person name="Spatafora J."/>
            <person name="Crous P."/>
            <person name="Grigoriev I."/>
        </authorList>
    </citation>
    <scope>NUCLEOTIDE SEQUENCE</scope>
    <source>
        <strain evidence="2 4">CBS 304.34</strain>
    </source>
</reference>
<dbReference type="AlphaFoldDB" id="A0A6A6YH66"/>
<dbReference type="RefSeq" id="XP_033575120.1">
    <property type="nucleotide sequence ID" value="XM_033722485.1"/>
</dbReference>
<protein>
    <submittedName>
        <fullName evidence="2 4">Uncharacterized protein</fullName>
    </submittedName>
</protein>
<dbReference type="EMBL" id="MU003703">
    <property type="protein sequence ID" value="KAF2808156.1"/>
    <property type="molecule type" value="Genomic_DNA"/>
</dbReference>
<reference evidence="4" key="3">
    <citation type="submission" date="2025-04" db="UniProtKB">
        <authorList>
            <consortium name="RefSeq"/>
        </authorList>
    </citation>
    <scope>IDENTIFICATION</scope>
    <source>
        <strain evidence="4">CBS 304.34</strain>
    </source>
</reference>
<proteinExistence type="predicted"/>
<gene>
    <name evidence="2 4" type="ORF">BDZ99DRAFT_48245</name>
</gene>
<evidence type="ECO:0000313" key="3">
    <source>
        <dbReference type="Proteomes" id="UP000504636"/>
    </source>
</evidence>
<feature type="signal peptide" evidence="1">
    <location>
        <begin position="1"/>
        <end position="32"/>
    </location>
</feature>
<dbReference type="Proteomes" id="UP000504636">
    <property type="component" value="Unplaced"/>
</dbReference>
<keyword evidence="3" id="KW-1185">Reference proteome</keyword>
<evidence type="ECO:0000313" key="2">
    <source>
        <dbReference type="EMBL" id="KAF2808156.1"/>
    </source>
</evidence>
<accession>A0A6A6YH66</accession>
<keyword evidence="1" id="KW-0732">Signal</keyword>